<proteinExistence type="inferred from homology"/>
<evidence type="ECO:0000256" key="2">
    <source>
        <dbReference type="ARBA" id="ARBA00022723"/>
    </source>
</evidence>
<dbReference type="Pfam" id="PF03226">
    <property type="entry name" value="Yippee-Mis18"/>
    <property type="match status" value="1"/>
</dbReference>
<keyword evidence="3" id="KW-0862">Zinc</keyword>
<dbReference type="PROSITE" id="PS51792">
    <property type="entry name" value="YIPPEE"/>
    <property type="match status" value="1"/>
</dbReference>
<sequence>MQTVGLNPHSDMQSGRDTTAPLTADAPFEMDDDDGPAPLPLPPPDVPLYRCQSCTLPLALTDDLVSRAFQGSTGPAILVRSAWNVKEGEKETKNLMSGTHVIATIRCTGCDSELGWRYFVSPDSSQKYKEGKFILEKSRIYKDNAWSFDDAPD</sequence>
<organism evidence="7 8">
    <name type="scientific">Rhodotorula taiwanensis</name>
    <dbReference type="NCBI Taxonomy" id="741276"/>
    <lineage>
        <taxon>Eukaryota</taxon>
        <taxon>Fungi</taxon>
        <taxon>Dikarya</taxon>
        <taxon>Basidiomycota</taxon>
        <taxon>Pucciniomycotina</taxon>
        <taxon>Microbotryomycetes</taxon>
        <taxon>Sporidiobolales</taxon>
        <taxon>Sporidiobolaceae</taxon>
        <taxon>Rhodotorula</taxon>
    </lineage>
</organism>
<dbReference type="InterPro" id="IPR039058">
    <property type="entry name" value="Yippee_fam"/>
</dbReference>
<evidence type="ECO:0000256" key="1">
    <source>
        <dbReference type="ARBA" id="ARBA00005613"/>
    </source>
</evidence>
<dbReference type="PANTHER" id="PTHR13848">
    <property type="entry name" value="PROTEIN YIPPEE-LIKE CG15309-RELATED"/>
    <property type="match status" value="1"/>
</dbReference>
<dbReference type="GO" id="GO:0046872">
    <property type="term" value="F:metal ion binding"/>
    <property type="evidence" value="ECO:0007669"/>
    <property type="project" value="UniProtKB-KW"/>
</dbReference>
<feature type="compositionally biased region" description="Polar residues" evidence="5">
    <location>
        <begin position="1"/>
        <end position="21"/>
    </location>
</feature>
<dbReference type="Proteomes" id="UP000237144">
    <property type="component" value="Unassembled WGS sequence"/>
</dbReference>
<accession>A0A2S5B1M8</accession>
<dbReference type="InterPro" id="IPR004910">
    <property type="entry name" value="Yippee/Mis18/Cereblon"/>
</dbReference>
<keyword evidence="2" id="KW-0479">Metal-binding</keyword>
<evidence type="ECO:0000256" key="4">
    <source>
        <dbReference type="RuleBase" id="RU110713"/>
    </source>
</evidence>
<dbReference type="OrthoDB" id="6407410at2759"/>
<evidence type="ECO:0000256" key="5">
    <source>
        <dbReference type="SAM" id="MobiDB-lite"/>
    </source>
</evidence>
<dbReference type="STRING" id="741276.A0A2S5B1M8"/>
<gene>
    <name evidence="7" type="ORF">BMF94_6303</name>
</gene>
<name>A0A2S5B1M8_9BASI</name>
<dbReference type="InterPro" id="IPR034751">
    <property type="entry name" value="Yippee"/>
</dbReference>
<comment type="similarity">
    <text evidence="1 4">Belongs to the yippee family.</text>
</comment>
<reference evidence="7 8" key="1">
    <citation type="journal article" date="2018" name="Front. Microbiol.">
        <title>Prospects for Fungal Bioremediation of Acidic Radioactive Waste Sites: Characterization and Genome Sequence of Rhodotorula taiwanensis MD1149.</title>
        <authorList>
            <person name="Tkavc R."/>
            <person name="Matrosova V.Y."/>
            <person name="Grichenko O.E."/>
            <person name="Gostincar C."/>
            <person name="Volpe R.P."/>
            <person name="Klimenkova P."/>
            <person name="Gaidamakova E.K."/>
            <person name="Zhou C.E."/>
            <person name="Stewart B.J."/>
            <person name="Lyman M.G."/>
            <person name="Malfatti S.A."/>
            <person name="Rubinfeld B."/>
            <person name="Courtot M."/>
            <person name="Singh J."/>
            <person name="Dalgard C.L."/>
            <person name="Hamilton T."/>
            <person name="Frey K.G."/>
            <person name="Gunde-Cimerman N."/>
            <person name="Dugan L."/>
            <person name="Daly M.J."/>
        </authorList>
    </citation>
    <scope>NUCLEOTIDE SEQUENCE [LARGE SCALE GENOMIC DNA]</scope>
    <source>
        <strain evidence="7 8">MD1149</strain>
    </source>
</reference>
<feature type="region of interest" description="Disordered" evidence="5">
    <location>
        <begin position="1"/>
        <end position="39"/>
    </location>
</feature>
<evidence type="ECO:0000256" key="3">
    <source>
        <dbReference type="ARBA" id="ARBA00022833"/>
    </source>
</evidence>
<dbReference type="AlphaFoldDB" id="A0A2S5B1M8"/>
<evidence type="ECO:0000259" key="6">
    <source>
        <dbReference type="PROSITE" id="PS51792"/>
    </source>
</evidence>
<keyword evidence="8" id="KW-1185">Reference proteome</keyword>
<evidence type="ECO:0000313" key="8">
    <source>
        <dbReference type="Proteomes" id="UP000237144"/>
    </source>
</evidence>
<evidence type="ECO:0000313" key="7">
    <source>
        <dbReference type="EMBL" id="POY70689.1"/>
    </source>
</evidence>
<feature type="domain" description="Yippee" evidence="6">
    <location>
        <begin position="47"/>
        <end position="144"/>
    </location>
</feature>
<dbReference type="EMBL" id="PJQD01000102">
    <property type="protein sequence ID" value="POY70689.1"/>
    <property type="molecule type" value="Genomic_DNA"/>
</dbReference>
<protein>
    <recommendedName>
        <fullName evidence="4">Protein yippee-like</fullName>
    </recommendedName>
</protein>
<comment type="caution">
    <text evidence="7">The sequence shown here is derived from an EMBL/GenBank/DDBJ whole genome shotgun (WGS) entry which is preliminary data.</text>
</comment>